<dbReference type="GO" id="GO:0006508">
    <property type="term" value="P:proteolysis"/>
    <property type="evidence" value="ECO:0007669"/>
    <property type="project" value="UniProtKB-KW"/>
</dbReference>
<dbReference type="InterPro" id="IPR033116">
    <property type="entry name" value="TRYPSIN_SER"/>
</dbReference>
<dbReference type="GO" id="GO:0004252">
    <property type="term" value="F:serine-type endopeptidase activity"/>
    <property type="evidence" value="ECO:0007669"/>
    <property type="project" value="InterPro"/>
</dbReference>
<keyword evidence="10 12" id="KW-1015">Disulfide bond</keyword>
<dbReference type="PANTHER" id="PTHR24270:SF62">
    <property type="entry name" value="LOW-DENSITY LIPOPROTEIN RECEPTOR-RELATED PROTEIN 2"/>
    <property type="match status" value="1"/>
</dbReference>
<feature type="domain" description="MAM" evidence="16">
    <location>
        <begin position="1713"/>
        <end position="1861"/>
    </location>
</feature>
<proteinExistence type="predicted"/>
<feature type="disulfide bond" evidence="12">
    <location>
        <begin position="2101"/>
        <end position="2113"/>
    </location>
</feature>
<dbReference type="OrthoDB" id="10061449at2759"/>
<protein>
    <submittedName>
        <fullName evidence="18">CD320</fullName>
    </submittedName>
</protein>
<dbReference type="PROSITE" id="PS01209">
    <property type="entry name" value="LDLRA_1"/>
    <property type="match status" value="4"/>
</dbReference>
<dbReference type="CDD" id="cd00112">
    <property type="entry name" value="LDLa"/>
    <property type="match status" value="14"/>
</dbReference>
<dbReference type="Pfam" id="PF00629">
    <property type="entry name" value="MAM"/>
    <property type="match status" value="6"/>
</dbReference>
<dbReference type="InterPro" id="IPR018114">
    <property type="entry name" value="TRYPSIN_HIS"/>
</dbReference>
<evidence type="ECO:0000256" key="14">
    <source>
        <dbReference type="SAM" id="MobiDB-lite"/>
    </source>
</evidence>
<dbReference type="InterPro" id="IPR000998">
    <property type="entry name" value="MAM_dom"/>
</dbReference>
<feature type="disulfide bond" evidence="12">
    <location>
        <begin position="1691"/>
        <end position="1706"/>
    </location>
</feature>
<feature type="disulfide bond" evidence="12">
    <location>
        <begin position="1310"/>
        <end position="1325"/>
    </location>
</feature>
<dbReference type="PROSITE" id="PS00135">
    <property type="entry name" value="TRYPSIN_SER"/>
    <property type="match status" value="1"/>
</dbReference>
<dbReference type="InterPro" id="IPR001254">
    <property type="entry name" value="Trypsin_dom"/>
</dbReference>
<keyword evidence="8 15" id="KW-1133">Transmembrane helix</keyword>
<evidence type="ECO:0000256" key="9">
    <source>
        <dbReference type="ARBA" id="ARBA00023136"/>
    </source>
</evidence>
<evidence type="ECO:0000256" key="8">
    <source>
        <dbReference type="ARBA" id="ARBA00022989"/>
    </source>
</evidence>
<feature type="disulfide bond" evidence="12">
    <location>
        <begin position="724"/>
        <end position="736"/>
    </location>
</feature>
<dbReference type="Pfam" id="PF00089">
    <property type="entry name" value="Trypsin"/>
    <property type="match status" value="2"/>
</dbReference>
<dbReference type="Gene3D" id="4.10.400.10">
    <property type="entry name" value="Low-density Lipoprotein Receptor"/>
    <property type="match status" value="13"/>
</dbReference>
<dbReference type="InterPro" id="IPR043504">
    <property type="entry name" value="Peptidase_S1_PA_chymotrypsin"/>
</dbReference>
<dbReference type="CDD" id="cd06263">
    <property type="entry name" value="MAM"/>
    <property type="match status" value="3"/>
</dbReference>
<reference evidence="18" key="1">
    <citation type="submission" date="2020-06" db="EMBL/GenBank/DDBJ databases">
        <title>Draft genome of Bugula neritina, a colonial animal packing powerful symbionts and potential medicines.</title>
        <authorList>
            <person name="Rayko M."/>
        </authorList>
    </citation>
    <scope>NUCLEOTIDE SEQUENCE [LARGE SCALE GENOMIC DNA]</scope>
    <source>
        <strain evidence="18">Kwan_BN1</strain>
    </source>
</reference>
<accession>A0A7J7JQR1</accession>
<evidence type="ECO:0000313" key="19">
    <source>
        <dbReference type="Proteomes" id="UP000593567"/>
    </source>
</evidence>
<dbReference type="SMART" id="SM00137">
    <property type="entry name" value="MAM"/>
    <property type="match status" value="5"/>
</dbReference>
<dbReference type="InterPro" id="IPR002172">
    <property type="entry name" value="LDrepeatLR_classA_rpt"/>
</dbReference>
<feature type="disulfide bond" evidence="12">
    <location>
        <begin position="2156"/>
        <end position="2171"/>
    </location>
</feature>
<feature type="domain" description="MAM" evidence="16">
    <location>
        <begin position="1332"/>
        <end position="1481"/>
    </location>
</feature>
<comment type="subcellular location">
    <subcellularLocation>
        <location evidence="2">Endomembrane system</location>
    </subcellularLocation>
    <subcellularLocation>
        <location evidence="1">Membrane</location>
        <topology evidence="1">Single-pass membrane protein</topology>
    </subcellularLocation>
</comment>
<sequence length="2593" mass="283779">MSSFGAQSYSPRSASPYNMSHNNNDQTRAERIEMNSRIQNGSKHGNYDSHQNFYQQKYYSGGKGVTNHGYHGSSMEDVSSVPRRSHANNGVTNRAYIPSTSSDDGLRPSSEYANMGNIPLPSITGELSYHDTNRYQTNDISDSKIKKKGVCQSRKCICITAVIVALILLIGAGVMIYLYLGTDLFTNRGVTQPTTVEPASSTLSVISPPATTVTIIFIITFNQPVVTEQVASEINRLADQDSTLKIIAGSVSVTEYVEETACGLESLILCNWVCRERTEVACNTINDCGDWYDESNCPGQSVSCDFETSETCGYEIQQTDYQWVYNSGNTSIPGTGPQHDHTYQNESGHYYYTEWCNKCQHGDVATIYSPWYVTRRPSCLSFYYHMMGHPTDMGALYLSAYDQNLTEKLLWTREKPDAEDNQGSWQRVEVDIPPGSYRFTFGSLFHGGSDLGDKAIDDILVEDGACESVPACNASLFCSITNECLSSADRPLCNGKFECPDGSDEDGCSDSVYSTTFESGMDLSTYSLKNMFDNPQYQWGVSKGPTSVKGTYHDNTYKNPLGHYVAILPGTLSEVPAGSESPLVIEQDLSSNQGRCLRFTYNMNYEGSASGTGSTLKVLARNVVTGNSKELWNNTELTGRDWMHASYSIMAEPQSYRIEFVAARLNGDGVVISLDDITIMNGLCKCDDPSRRQCPDRKCIPEEWFCDGDQDCDDGADENNCPTCPVDEYTCRDRSCVPGTEATVRCDGTYHCADGSDESLCAYVDQCSGEDCIKLSHSEGNYEVCATDWDASLNPQICRYLHKSPDGSSNSSTTASPSSSKFLRLTSPGSDGFLSKFSKVNSCPNNQVIMVNCEDATCGTRSPLLSPYIIGGSTTTEQGRWPWQVDLRLRGVHHCGATLLNHHWVLTAAHCIGQFAGAPNLFKLNFGSTKNYPGQPNSVELAVKRIFLHPDYANIFGGDDIALLFVDTPINYTNEIRPVCLPALEDVYSSRSTCYITGWGRIATDRVYPEDLQEAKYKLTSWNSCRDMWSPTLSLRDSMQCAGYSSGTIRTCKGDSGGPLVCLDKYKRWSLVGITSLGPSGCFLETHKDDIFTKVSSYLPWVMENIGFQFNCTNGRKLVDRELLCDAVDDCGDNSDEVIPCTLSVECDFESRNLCGYTLGGDWRNVTGPASLTGSLHNTGPIYDHTVGIANNVATYLVTSVDGAVLTTPTHNSSDTACLQFFYYLSHTSKIEVLAGDFSLAKVGTSANSWQYAQHDIISGTYQLKLKAEIPVASYVAIDDVTVSQGACTGSCPPGMFKCQTQCIPSAYVCDGIAQCLNAADEQGCTSIPDTIECTFDEAYACGIRHSDDSEFNMVVSYNNPASGPANGHEDDADETDISYLLAVAPQSHLKSTIVWPVAPAADSCLTLWYYMEGSSVGSLEVKSGGQKLWQEFGSQGAEWLRARVNVKSGNSVEISVQSGDKDTNFIAIDDLSLSAGGCPPTPSCDSQTEHTCPGKCINKNRECDKTVDCFDLSDELTCDWTVNCDFQTSCPSYSSSSFLPSYTWQINSASRLHLSPFLLDTEHCLSFRYLLTGESTANPELRINLRQPIISKDTTIWRVSLNDTVWRTGRVTLTPTDQSVVSLVFQALYGGNKDVPLSIDDIHYLPGGAVFQVIVSYSFLTSEDVTKNTMCSDQFLCPYEEKCIPTSAQCDGIAHCQGGVDEEDCGDLTEVLDCNFDDDFCQWTRSTTGLSLAREAGSTPLQDTGPLYDNTQNNLVGFYLYLKSKVSSGTATLTSPAVKISTGHCLTFYYHMIGRNIGYLNVNDALLSIFGAHGSAEWHVAKIDVHPTDDLQLRFTFTSNGLFSNTAIDDITFRPGSCDCSDDHQCPVSGECFDKMARCDNIPHCQDGSDEQNCGCGAGQTLCAAFDACLPTDFICSQANAACLVEGQVIDCKCNSTFQRSCDQGFCYDQLAYCNGHQDCDDGSDEPPLCATDCPSGFIACPDKSHCIPQAFWCDNHANCPDAADEQLGCVPQVPNGIATDTDCSTTNFVCLNNSQVITREKYCDGTVDCEDASDEPAHCECCDGKEFSCTSGHMCIPLTSKCDGSYDCADFSDETSCNCTADEFQCDAGICLTGNKRCDGKLDCNDWLDETNCTCRSSQFQCDNSRCIDGAMRCNGRDDCLDNSDEFDCPCASTEVRCTLDTDRRCIPEEWKCDGFKDCEGATDEAFCGNCSEFTCTDYSCLLSTQVCDSVSDCKDGEDELHCFQQEANLMVTVQVASETYSVCYDGWSAAWGSQLCRQLGYDHVISTRILPTDGLSGPWAKLNYSQGYQKLSELEIVPSCSNALAVECEAKGCGVGKGVRQAPYLIGGNLVSESTDWPWLMPIYYSSKLTGTGVHIGNGWIVTAGHLVQAQLVRDGVRFIERRENTPHLFEVEPTSLIRNQSGTRLSVTKVVVHPEFTHSPTLRNDVALMKVNMASNYPNICLSPDSVSHTPCYVAGWGSVDGQNIAVDQLRDTRVDVLPDLDCLRAWNSGGFTVFYASTMMCGGGVNLPSTCFGDSGGPLMCLNADTNTWNLRGVVSFGDTNCLRQEKPNVFTELTSYYSDWIEEITAG</sequence>
<feature type="region of interest" description="Disordered" evidence="14">
    <location>
        <begin position="1"/>
        <end position="24"/>
    </location>
</feature>
<evidence type="ECO:0000256" key="15">
    <source>
        <dbReference type="SAM" id="Phobius"/>
    </source>
</evidence>
<keyword evidence="3 13" id="KW-0645">Protease</keyword>
<keyword evidence="11" id="KW-0325">Glycoprotein</keyword>
<dbReference type="SUPFAM" id="SSF50494">
    <property type="entry name" value="Trypsin-like serine proteases"/>
    <property type="match status" value="2"/>
</dbReference>
<keyword evidence="4 15" id="KW-0812">Transmembrane</keyword>
<feature type="disulfide bond" evidence="12">
    <location>
        <begin position="2108"/>
        <end position="2126"/>
    </location>
</feature>
<keyword evidence="9 15" id="KW-0472">Membrane</keyword>
<dbReference type="Pfam" id="PF15494">
    <property type="entry name" value="SRCR_2"/>
    <property type="match status" value="1"/>
</dbReference>
<gene>
    <name evidence="18" type="ORF">EB796_012982</name>
</gene>
<evidence type="ECO:0000259" key="17">
    <source>
        <dbReference type="PROSITE" id="PS50240"/>
    </source>
</evidence>
<evidence type="ECO:0000256" key="6">
    <source>
        <dbReference type="ARBA" id="ARBA00022801"/>
    </source>
</evidence>
<dbReference type="EMBL" id="VXIV02001923">
    <property type="protein sequence ID" value="KAF6028702.1"/>
    <property type="molecule type" value="Genomic_DNA"/>
</dbReference>
<evidence type="ECO:0000256" key="5">
    <source>
        <dbReference type="ARBA" id="ARBA00022737"/>
    </source>
</evidence>
<feature type="disulfide bond" evidence="12">
    <location>
        <begin position="1880"/>
        <end position="1895"/>
    </location>
</feature>
<feature type="disulfide bond" evidence="12">
    <location>
        <begin position="746"/>
        <end position="761"/>
    </location>
</feature>
<dbReference type="InterPro" id="IPR036772">
    <property type="entry name" value="SRCR-like_dom_sf"/>
</dbReference>
<feature type="disulfide bond" evidence="12">
    <location>
        <begin position="493"/>
        <end position="508"/>
    </location>
</feature>
<feature type="disulfide bond" evidence="12">
    <location>
        <begin position="694"/>
        <end position="712"/>
    </location>
</feature>
<evidence type="ECO:0000256" key="7">
    <source>
        <dbReference type="ARBA" id="ARBA00022825"/>
    </source>
</evidence>
<dbReference type="SUPFAM" id="SSF49899">
    <property type="entry name" value="Concanavalin A-like lectins/glucanases"/>
    <property type="match status" value="6"/>
</dbReference>
<evidence type="ECO:0000256" key="12">
    <source>
        <dbReference type="PROSITE-ProRule" id="PRU00124"/>
    </source>
</evidence>
<dbReference type="Gene3D" id="2.40.10.10">
    <property type="entry name" value="Trypsin-like serine proteases"/>
    <property type="match status" value="2"/>
</dbReference>
<evidence type="ECO:0000259" key="16">
    <source>
        <dbReference type="PROSITE" id="PS50060"/>
    </source>
</evidence>
<feature type="domain" description="MAM" evidence="16">
    <location>
        <begin position="513"/>
        <end position="686"/>
    </location>
</feature>
<evidence type="ECO:0000256" key="3">
    <source>
        <dbReference type="ARBA" id="ARBA00022670"/>
    </source>
</evidence>
<feature type="disulfide bond" evidence="12">
    <location>
        <begin position="1485"/>
        <end position="1497"/>
    </location>
</feature>
<feature type="disulfide bond" evidence="12">
    <location>
        <begin position="2084"/>
        <end position="2099"/>
    </location>
</feature>
<feature type="disulfide bond" evidence="12">
    <location>
        <begin position="706"/>
        <end position="721"/>
    </location>
</feature>
<keyword evidence="7 13" id="KW-0720">Serine protease</keyword>
<evidence type="ECO:0000256" key="13">
    <source>
        <dbReference type="RuleBase" id="RU363034"/>
    </source>
</evidence>
<dbReference type="SUPFAM" id="SSF56487">
    <property type="entry name" value="SRCR-like"/>
    <property type="match status" value="1"/>
</dbReference>
<keyword evidence="19" id="KW-1185">Reference proteome</keyword>
<feature type="disulfide bond" evidence="12">
    <location>
        <begin position="2230"/>
        <end position="2245"/>
    </location>
</feature>
<evidence type="ECO:0000256" key="4">
    <source>
        <dbReference type="ARBA" id="ARBA00022692"/>
    </source>
</evidence>
<feature type="disulfide bond" evidence="12">
    <location>
        <begin position="1943"/>
        <end position="1961"/>
    </location>
</feature>
<dbReference type="Gene3D" id="2.60.120.200">
    <property type="match status" value="6"/>
</dbReference>
<dbReference type="InterPro" id="IPR050685">
    <property type="entry name" value="LDLR"/>
</dbReference>
<evidence type="ECO:0000256" key="2">
    <source>
        <dbReference type="ARBA" id="ARBA00004308"/>
    </source>
</evidence>
<feature type="domain" description="MAM" evidence="16">
    <location>
        <begin position="1145"/>
        <end position="1290"/>
    </location>
</feature>
<keyword evidence="5" id="KW-0677">Repeat</keyword>
<dbReference type="InterPro" id="IPR036055">
    <property type="entry name" value="LDL_receptor-like_sf"/>
</dbReference>
<dbReference type="SUPFAM" id="SSF57424">
    <property type="entry name" value="LDL receptor-like module"/>
    <property type="match status" value="12"/>
</dbReference>
<evidence type="ECO:0000256" key="10">
    <source>
        <dbReference type="ARBA" id="ARBA00023157"/>
    </source>
</evidence>
<dbReference type="SMART" id="SM00020">
    <property type="entry name" value="Tryp_SPc"/>
    <property type="match status" value="2"/>
</dbReference>
<feature type="domain" description="Peptidase S1" evidence="17">
    <location>
        <begin position="2348"/>
        <end position="2592"/>
    </location>
</feature>
<feature type="disulfide bond" evidence="12">
    <location>
        <begin position="2218"/>
        <end position="2236"/>
    </location>
</feature>
<comment type="caution">
    <text evidence="18">The sequence shown here is derived from an EMBL/GenBank/DDBJ whole genome shotgun (WGS) entry which is preliminary data.</text>
</comment>
<dbReference type="InterPro" id="IPR013320">
    <property type="entry name" value="ConA-like_dom_sf"/>
</dbReference>
<feature type="transmembrane region" description="Helical" evidence="15">
    <location>
        <begin position="156"/>
        <end position="180"/>
    </location>
</feature>
<feature type="compositionally biased region" description="Polar residues" evidence="14">
    <location>
        <begin position="87"/>
        <end position="103"/>
    </location>
</feature>
<feature type="disulfide bond" evidence="12">
    <location>
        <begin position="2195"/>
        <end position="2210"/>
    </location>
</feature>
<evidence type="ECO:0000313" key="18">
    <source>
        <dbReference type="EMBL" id="KAF6028702.1"/>
    </source>
</evidence>
<name>A0A7J7JQR1_BUGNE</name>
<organism evidence="18 19">
    <name type="scientific">Bugula neritina</name>
    <name type="common">Brown bryozoan</name>
    <name type="synonym">Sertularia neritina</name>
    <dbReference type="NCBI Taxonomy" id="10212"/>
    <lineage>
        <taxon>Eukaryota</taxon>
        <taxon>Metazoa</taxon>
        <taxon>Spiralia</taxon>
        <taxon>Lophotrochozoa</taxon>
        <taxon>Bryozoa</taxon>
        <taxon>Gymnolaemata</taxon>
        <taxon>Cheilostomatida</taxon>
        <taxon>Flustrina</taxon>
        <taxon>Buguloidea</taxon>
        <taxon>Bugulidae</taxon>
        <taxon>Bugula</taxon>
    </lineage>
</organism>
<dbReference type="FunFam" id="2.40.10.10:FF:000003">
    <property type="entry name" value="Transmembrane serine protease 3"/>
    <property type="match status" value="1"/>
</dbReference>
<dbReference type="PRINTS" id="PR00261">
    <property type="entry name" value="LDLRECEPTOR"/>
</dbReference>
<dbReference type="PANTHER" id="PTHR24270">
    <property type="entry name" value="LOW-DENSITY LIPOPROTEIN RECEPTOR-RELATED"/>
    <property type="match status" value="1"/>
</dbReference>
<feature type="disulfide bond" evidence="12">
    <location>
        <begin position="1504"/>
        <end position="1519"/>
    </location>
</feature>
<dbReference type="InterPro" id="IPR001190">
    <property type="entry name" value="SRCR"/>
</dbReference>
<dbReference type="PROSITE" id="PS50060">
    <property type="entry name" value="MAM_2"/>
    <property type="match status" value="6"/>
</dbReference>
<dbReference type="PROSITE" id="PS50068">
    <property type="entry name" value="LDLRA_2"/>
    <property type="match status" value="16"/>
</dbReference>
<feature type="disulfide bond" evidence="12">
    <location>
        <begin position="472"/>
        <end position="484"/>
    </location>
</feature>
<feature type="domain" description="MAM" evidence="16">
    <location>
        <begin position="1555"/>
        <end position="1648"/>
    </location>
</feature>
<feature type="domain" description="MAM" evidence="16">
    <location>
        <begin position="302"/>
        <end position="468"/>
    </location>
</feature>
<evidence type="ECO:0000256" key="1">
    <source>
        <dbReference type="ARBA" id="ARBA00004167"/>
    </source>
</evidence>
<feature type="disulfide bond" evidence="12">
    <location>
        <begin position="2144"/>
        <end position="2162"/>
    </location>
</feature>
<comment type="caution">
    <text evidence="12">Lacks conserved residue(s) required for the propagation of feature annotation.</text>
</comment>
<dbReference type="SMART" id="SM00192">
    <property type="entry name" value="LDLa"/>
    <property type="match status" value="17"/>
</dbReference>
<feature type="disulfide bond" evidence="12">
    <location>
        <begin position="2137"/>
        <end position="2149"/>
    </location>
</feature>
<dbReference type="PROSITE" id="PS00134">
    <property type="entry name" value="TRYPSIN_HIS"/>
    <property type="match status" value="1"/>
</dbReference>
<dbReference type="Proteomes" id="UP000593567">
    <property type="component" value="Unassembled WGS sequence"/>
</dbReference>
<dbReference type="GO" id="GO:0012505">
    <property type="term" value="C:endomembrane system"/>
    <property type="evidence" value="ECO:0007669"/>
    <property type="project" value="UniProtKB-SubCell"/>
</dbReference>
<feature type="region of interest" description="Disordered" evidence="14">
    <location>
        <begin position="64"/>
        <end position="109"/>
    </location>
</feature>
<dbReference type="PROSITE" id="PS50240">
    <property type="entry name" value="TRYPSIN_DOM"/>
    <property type="match status" value="2"/>
</dbReference>
<feature type="domain" description="Peptidase S1" evidence="17">
    <location>
        <begin position="869"/>
        <end position="1107"/>
    </location>
</feature>
<dbReference type="CDD" id="cd00190">
    <property type="entry name" value="Tryp_SPc"/>
    <property type="match status" value="2"/>
</dbReference>
<feature type="disulfide bond" evidence="12">
    <location>
        <begin position="1672"/>
        <end position="1684"/>
    </location>
</feature>
<dbReference type="Pfam" id="PF00057">
    <property type="entry name" value="Ldl_recept_a"/>
    <property type="match status" value="7"/>
</dbReference>
<dbReference type="GO" id="GO:0016192">
    <property type="term" value="P:vesicle-mediated transport"/>
    <property type="evidence" value="ECO:0007669"/>
    <property type="project" value="UniProtKB-ARBA"/>
</dbReference>
<feature type="disulfide bond" evidence="12">
    <location>
        <begin position="2120"/>
        <end position="2135"/>
    </location>
</feature>
<dbReference type="InterPro" id="IPR009003">
    <property type="entry name" value="Peptidase_S1_PA"/>
</dbReference>
<evidence type="ECO:0000256" key="11">
    <source>
        <dbReference type="ARBA" id="ARBA00023180"/>
    </source>
</evidence>
<dbReference type="InterPro" id="IPR023415">
    <property type="entry name" value="LDLR_class-A_CS"/>
</dbReference>
<keyword evidence="6 13" id="KW-0378">Hydrolase</keyword>
<dbReference type="GO" id="GO:0005886">
    <property type="term" value="C:plasma membrane"/>
    <property type="evidence" value="ECO:0007669"/>
    <property type="project" value="TreeGrafter"/>
</dbReference>